<feature type="transmembrane region" description="Helical" evidence="1">
    <location>
        <begin position="20"/>
        <end position="41"/>
    </location>
</feature>
<keyword evidence="1" id="KW-0472">Membrane</keyword>
<dbReference type="EMBL" id="JARHUD010000001">
    <property type="protein sequence ID" value="MDF2094383.1"/>
    <property type="molecule type" value="Genomic_DNA"/>
</dbReference>
<organism evidence="2 3">
    <name type="scientific">Aquibaculum arenosum</name>
    <dbReference type="NCBI Taxonomy" id="3032591"/>
    <lineage>
        <taxon>Bacteria</taxon>
        <taxon>Pseudomonadati</taxon>
        <taxon>Pseudomonadota</taxon>
        <taxon>Alphaproteobacteria</taxon>
        <taxon>Rhodospirillales</taxon>
        <taxon>Rhodovibrionaceae</taxon>
        <taxon>Aquibaculum</taxon>
    </lineage>
</organism>
<name>A0ABT5YHU0_9PROT</name>
<gene>
    <name evidence="2" type="ORF">P2G67_00165</name>
</gene>
<keyword evidence="1" id="KW-0812">Transmembrane</keyword>
<dbReference type="Proteomes" id="UP001215503">
    <property type="component" value="Unassembled WGS sequence"/>
</dbReference>
<evidence type="ECO:0000256" key="1">
    <source>
        <dbReference type="SAM" id="Phobius"/>
    </source>
</evidence>
<dbReference type="RefSeq" id="WP_275818842.1">
    <property type="nucleotide sequence ID" value="NZ_JARHUD010000001.1"/>
</dbReference>
<keyword evidence="1" id="KW-1133">Transmembrane helix</keyword>
<accession>A0ABT5YHU0</accession>
<evidence type="ECO:0000313" key="2">
    <source>
        <dbReference type="EMBL" id="MDF2094383.1"/>
    </source>
</evidence>
<evidence type="ECO:0000313" key="3">
    <source>
        <dbReference type="Proteomes" id="UP001215503"/>
    </source>
</evidence>
<sequence length="74" mass="8395">MVVALGMGYLEHGIGGFLGSALLVALIILGLAWILVPIWVWSIRDNMKKHIAQQEEILTVLYRQEQALRDHRKT</sequence>
<protein>
    <submittedName>
        <fullName evidence="2">Uncharacterized protein</fullName>
    </submittedName>
</protein>
<keyword evidence="3" id="KW-1185">Reference proteome</keyword>
<reference evidence="2 3" key="1">
    <citation type="submission" date="2023-03" db="EMBL/GenBank/DDBJ databases">
        <title>Fodinicurvata sp. CAU 1616 isolated from sea sendiment.</title>
        <authorList>
            <person name="Kim W."/>
        </authorList>
    </citation>
    <scope>NUCLEOTIDE SEQUENCE [LARGE SCALE GENOMIC DNA]</scope>
    <source>
        <strain evidence="2 3">CAU 1616</strain>
    </source>
</reference>
<proteinExistence type="predicted"/>
<comment type="caution">
    <text evidence="2">The sequence shown here is derived from an EMBL/GenBank/DDBJ whole genome shotgun (WGS) entry which is preliminary data.</text>
</comment>